<feature type="compositionally biased region" description="Basic and acidic residues" evidence="1">
    <location>
        <begin position="130"/>
        <end position="140"/>
    </location>
</feature>
<name>A0A9Q3EK79_9BASI</name>
<evidence type="ECO:0000256" key="1">
    <source>
        <dbReference type="SAM" id="MobiDB-lite"/>
    </source>
</evidence>
<gene>
    <name evidence="2" type="ORF">O181_060168</name>
</gene>
<accession>A0A9Q3EK79</accession>
<organism evidence="2 3">
    <name type="scientific">Austropuccinia psidii MF-1</name>
    <dbReference type="NCBI Taxonomy" id="1389203"/>
    <lineage>
        <taxon>Eukaryota</taxon>
        <taxon>Fungi</taxon>
        <taxon>Dikarya</taxon>
        <taxon>Basidiomycota</taxon>
        <taxon>Pucciniomycotina</taxon>
        <taxon>Pucciniomycetes</taxon>
        <taxon>Pucciniales</taxon>
        <taxon>Sphaerophragmiaceae</taxon>
        <taxon>Austropuccinia</taxon>
    </lineage>
</organism>
<evidence type="ECO:0000313" key="2">
    <source>
        <dbReference type="EMBL" id="MBW0520453.1"/>
    </source>
</evidence>
<protein>
    <submittedName>
        <fullName evidence="2">Uncharacterized protein</fullName>
    </submittedName>
</protein>
<sequence length="235" mass="27954">MIPPHFKDSVFPRDYSLQRESAIRRNRDLRGKEVEVDHTDRIWQNELYFTFQDGFQHKPSRRALHRIRTYSDPSNLQRNSPMENGRQLIQPRVPLERTSRKYLKNFPQRDILQRTHENPNRVKFQQEVQNSEKKGSQEYRESSYYLTYGEEVEPERAYCESFRLTSIGKPTKVPSGFITLRNQHISDQESPCFPIPVITQERDRIIGKVRYFFQPEEEIVRPSYPEIFGTGGIST</sequence>
<feature type="region of interest" description="Disordered" evidence="1">
    <location>
        <begin position="113"/>
        <end position="140"/>
    </location>
</feature>
<keyword evidence="3" id="KW-1185">Reference proteome</keyword>
<proteinExistence type="predicted"/>
<dbReference type="Proteomes" id="UP000765509">
    <property type="component" value="Unassembled WGS sequence"/>
</dbReference>
<comment type="caution">
    <text evidence="2">The sequence shown here is derived from an EMBL/GenBank/DDBJ whole genome shotgun (WGS) entry which is preliminary data.</text>
</comment>
<dbReference type="AlphaFoldDB" id="A0A9Q3EK79"/>
<dbReference type="EMBL" id="AVOT02028086">
    <property type="protein sequence ID" value="MBW0520453.1"/>
    <property type="molecule type" value="Genomic_DNA"/>
</dbReference>
<evidence type="ECO:0000313" key="3">
    <source>
        <dbReference type="Proteomes" id="UP000765509"/>
    </source>
</evidence>
<reference evidence="2" key="1">
    <citation type="submission" date="2021-03" db="EMBL/GenBank/DDBJ databases">
        <title>Draft genome sequence of rust myrtle Austropuccinia psidii MF-1, a brazilian biotype.</title>
        <authorList>
            <person name="Quecine M.C."/>
            <person name="Pachon D.M.R."/>
            <person name="Bonatelli M.L."/>
            <person name="Correr F.H."/>
            <person name="Franceschini L.M."/>
            <person name="Leite T.F."/>
            <person name="Margarido G.R.A."/>
            <person name="Almeida C.A."/>
            <person name="Ferrarezi J.A."/>
            <person name="Labate C.A."/>
        </authorList>
    </citation>
    <scope>NUCLEOTIDE SEQUENCE</scope>
    <source>
        <strain evidence="2">MF-1</strain>
    </source>
</reference>